<comment type="caution">
    <text evidence="1">The sequence shown here is derived from an EMBL/GenBank/DDBJ whole genome shotgun (WGS) entry which is preliminary data.</text>
</comment>
<evidence type="ECO:0000313" key="2">
    <source>
        <dbReference type="Proteomes" id="UP001057402"/>
    </source>
</evidence>
<protein>
    <submittedName>
        <fullName evidence="1">Uncharacterized protein</fullName>
    </submittedName>
</protein>
<evidence type="ECO:0000313" key="1">
    <source>
        <dbReference type="EMBL" id="KAI4370063.1"/>
    </source>
</evidence>
<gene>
    <name evidence="1" type="ORF">MLD38_018448</name>
</gene>
<organism evidence="1 2">
    <name type="scientific">Melastoma candidum</name>
    <dbReference type="NCBI Taxonomy" id="119954"/>
    <lineage>
        <taxon>Eukaryota</taxon>
        <taxon>Viridiplantae</taxon>
        <taxon>Streptophyta</taxon>
        <taxon>Embryophyta</taxon>
        <taxon>Tracheophyta</taxon>
        <taxon>Spermatophyta</taxon>
        <taxon>Magnoliopsida</taxon>
        <taxon>eudicotyledons</taxon>
        <taxon>Gunneridae</taxon>
        <taxon>Pentapetalae</taxon>
        <taxon>rosids</taxon>
        <taxon>malvids</taxon>
        <taxon>Myrtales</taxon>
        <taxon>Melastomataceae</taxon>
        <taxon>Melastomatoideae</taxon>
        <taxon>Melastomateae</taxon>
        <taxon>Melastoma</taxon>
    </lineage>
</organism>
<dbReference type="EMBL" id="CM042884">
    <property type="protein sequence ID" value="KAI4370063.1"/>
    <property type="molecule type" value="Genomic_DNA"/>
</dbReference>
<reference evidence="2" key="1">
    <citation type="journal article" date="2023" name="Front. Plant Sci.">
        <title>Chromosomal-level genome assembly of Melastoma candidum provides insights into trichome evolution.</title>
        <authorList>
            <person name="Zhong Y."/>
            <person name="Wu W."/>
            <person name="Sun C."/>
            <person name="Zou P."/>
            <person name="Liu Y."/>
            <person name="Dai S."/>
            <person name="Zhou R."/>
        </authorList>
    </citation>
    <scope>NUCLEOTIDE SEQUENCE [LARGE SCALE GENOMIC DNA]</scope>
</reference>
<proteinExistence type="predicted"/>
<sequence length="192" mass="20724">MMSARQRPSSSPTPPEATNPDAAPAFTRKYAGPNLGFFFPFNLPLTPEALAVRILKNLAHFALFYTLVLWVGLSISLVPQRRTSLFILLLLTLVTTSFLILLRLTPNTMFIHGAADKAIVLFALGVVTTVALILTDAGIHLLLTLAIGIPVVLAHAIFWRDDLHSASSYSIVEEASAGETAIPLVDGHIVDV</sequence>
<dbReference type="Proteomes" id="UP001057402">
    <property type="component" value="Chromosome 5"/>
</dbReference>
<name>A0ACB9QTS1_9MYRT</name>
<keyword evidence="2" id="KW-1185">Reference proteome</keyword>
<accession>A0ACB9QTS1</accession>